<keyword evidence="4 7" id="KW-0812">Transmembrane</keyword>
<keyword evidence="2 7" id="KW-0813">Transport</keyword>
<dbReference type="InterPro" id="IPR000515">
    <property type="entry name" value="MetI-like"/>
</dbReference>
<dbReference type="RefSeq" id="WP_262167895.1">
    <property type="nucleotide sequence ID" value="NZ_CP104965.1"/>
</dbReference>
<evidence type="ECO:0000256" key="3">
    <source>
        <dbReference type="ARBA" id="ARBA00022475"/>
    </source>
</evidence>
<name>A0ABY6CH94_9HYPH</name>
<keyword evidence="6 7" id="KW-0472">Membrane</keyword>
<dbReference type="PANTHER" id="PTHR43386">
    <property type="entry name" value="OLIGOPEPTIDE TRANSPORT SYSTEM PERMEASE PROTEIN APPC"/>
    <property type="match status" value="1"/>
</dbReference>
<dbReference type="SUPFAM" id="SSF161098">
    <property type="entry name" value="MetI-like"/>
    <property type="match status" value="1"/>
</dbReference>
<evidence type="ECO:0000256" key="7">
    <source>
        <dbReference type="RuleBase" id="RU363032"/>
    </source>
</evidence>
<evidence type="ECO:0000259" key="8">
    <source>
        <dbReference type="PROSITE" id="PS50928"/>
    </source>
</evidence>
<keyword evidence="5 7" id="KW-1133">Transmembrane helix</keyword>
<dbReference type="InterPro" id="IPR050366">
    <property type="entry name" value="BP-dependent_transpt_permease"/>
</dbReference>
<dbReference type="Gene3D" id="1.10.3720.10">
    <property type="entry name" value="MetI-like"/>
    <property type="match status" value="1"/>
</dbReference>
<evidence type="ECO:0000256" key="5">
    <source>
        <dbReference type="ARBA" id="ARBA00022989"/>
    </source>
</evidence>
<feature type="transmembrane region" description="Helical" evidence="7">
    <location>
        <begin position="118"/>
        <end position="143"/>
    </location>
</feature>
<keyword evidence="3" id="KW-1003">Cell membrane</keyword>
<proteinExistence type="inferred from homology"/>
<evidence type="ECO:0000313" key="10">
    <source>
        <dbReference type="Proteomes" id="UP001061862"/>
    </source>
</evidence>
<feature type="transmembrane region" description="Helical" evidence="7">
    <location>
        <begin position="195"/>
        <end position="214"/>
    </location>
</feature>
<evidence type="ECO:0000313" key="9">
    <source>
        <dbReference type="EMBL" id="UXN69433.1"/>
    </source>
</evidence>
<feature type="transmembrane region" description="Helical" evidence="7">
    <location>
        <begin position="66"/>
        <end position="97"/>
    </location>
</feature>
<dbReference type="PROSITE" id="PS50928">
    <property type="entry name" value="ABC_TM1"/>
    <property type="match status" value="1"/>
</dbReference>
<feature type="domain" description="ABC transmembrane type-1" evidence="8">
    <location>
        <begin position="70"/>
        <end position="259"/>
    </location>
</feature>
<dbReference type="InterPro" id="IPR035906">
    <property type="entry name" value="MetI-like_sf"/>
</dbReference>
<gene>
    <name evidence="9" type="ORF">N8A98_19735</name>
</gene>
<dbReference type="Pfam" id="PF00528">
    <property type="entry name" value="BPD_transp_1"/>
    <property type="match status" value="1"/>
</dbReference>
<evidence type="ECO:0000256" key="2">
    <source>
        <dbReference type="ARBA" id="ARBA00022448"/>
    </source>
</evidence>
<dbReference type="InterPro" id="IPR025966">
    <property type="entry name" value="OppC_N"/>
</dbReference>
<evidence type="ECO:0000256" key="6">
    <source>
        <dbReference type="ARBA" id="ARBA00023136"/>
    </source>
</evidence>
<dbReference type="Pfam" id="PF12911">
    <property type="entry name" value="OppC_N"/>
    <property type="match status" value="1"/>
</dbReference>
<keyword evidence="10" id="KW-1185">Reference proteome</keyword>
<accession>A0ABY6CH94</accession>
<dbReference type="Proteomes" id="UP001061862">
    <property type="component" value="Chromosome"/>
</dbReference>
<comment type="subcellular location">
    <subcellularLocation>
        <location evidence="1 7">Cell membrane</location>
        <topology evidence="1 7">Multi-pass membrane protein</topology>
    </subcellularLocation>
</comment>
<reference evidence="9 10" key="1">
    <citation type="submission" date="2022-09" db="EMBL/GenBank/DDBJ databases">
        <title>Interaction between co-microsymbionts with complementary sets of symbiotic genes in legume-rhizobium systems.</title>
        <authorList>
            <person name="Safronova V."/>
            <person name="Sazanova A."/>
            <person name="Afonin A."/>
            <person name="Chirak E."/>
        </authorList>
    </citation>
    <scope>NUCLEOTIDE SEQUENCE [LARGE SCALE GENOMIC DNA]</scope>
    <source>
        <strain evidence="9 10">A18/4-1</strain>
    </source>
</reference>
<sequence length="276" mass="29351">MNRKLRPSPLVLLAFLVLALFIGIAAFAPWVAPYDVSKVVGGVWEPPSATALLGTDNLGRDLLSRIIWGAQITLSVAALATLIAFIVGVALGLLAAMQRGWVDQALSRGNDLLMAIPTLIFALVVLAVLPKNVVVLVLVMAALDATRVFRVSRAVATDIAVLDYVEVARMRGEGWGWIMLREILPNAAAPLLAEFGMRFAFAVLFLSTLSFLGLGIQPPVADWGSLVKENKDGLLFGIFAALIPGGAIVLLAVSVNLIVDWVLTRAAHLRGELGNG</sequence>
<dbReference type="CDD" id="cd06261">
    <property type="entry name" value="TM_PBP2"/>
    <property type="match status" value="1"/>
</dbReference>
<organism evidence="9 10">
    <name type="scientific">Devosia neptuniae</name>
    <dbReference type="NCBI Taxonomy" id="191302"/>
    <lineage>
        <taxon>Bacteria</taxon>
        <taxon>Pseudomonadati</taxon>
        <taxon>Pseudomonadota</taxon>
        <taxon>Alphaproteobacteria</taxon>
        <taxon>Hyphomicrobiales</taxon>
        <taxon>Devosiaceae</taxon>
        <taxon>Devosia</taxon>
    </lineage>
</organism>
<protein>
    <submittedName>
        <fullName evidence="9">ABC transporter permease</fullName>
    </submittedName>
</protein>
<dbReference type="PANTHER" id="PTHR43386:SF25">
    <property type="entry name" value="PEPTIDE ABC TRANSPORTER PERMEASE PROTEIN"/>
    <property type="match status" value="1"/>
</dbReference>
<evidence type="ECO:0000256" key="1">
    <source>
        <dbReference type="ARBA" id="ARBA00004651"/>
    </source>
</evidence>
<dbReference type="EMBL" id="CP104965">
    <property type="protein sequence ID" value="UXN69433.1"/>
    <property type="molecule type" value="Genomic_DNA"/>
</dbReference>
<comment type="similarity">
    <text evidence="7">Belongs to the binding-protein-dependent transport system permease family.</text>
</comment>
<feature type="transmembrane region" description="Helical" evidence="7">
    <location>
        <begin position="234"/>
        <end position="259"/>
    </location>
</feature>
<evidence type="ECO:0000256" key="4">
    <source>
        <dbReference type="ARBA" id="ARBA00022692"/>
    </source>
</evidence>